<comment type="subcellular location">
    <subcellularLocation>
        <location evidence="1">Nucleus</location>
    </subcellularLocation>
</comment>
<keyword evidence="7" id="KW-0805">Transcription regulation</keyword>
<evidence type="ECO:0000256" key="10">
    <source>
        <dbReference type="ARBA" id="ARBA00023242"/>
    </source>
</evidence>
<dbReference type="FunFam" id="3.30.160.60:FF:000646">
    <property type="entry name" value="Myeloid zinc finger 1"/>
    <property type="match status" value="1"/>
</dbReference>
<feature type="domain" description="C2H2-type" evidence="13">
    <location>
        <begin position="300"/>
        <end position="327"/>
    </location>
</feature>
<dbReference type="FunFam" id="3.30.160.60:FF:001249">
    <property type="entry name" value="CTCF"/>
    <property type="match status" value="1"/>
</dbReference>
<keyword evidence="10" id="KW-0539">Nucleus</keyword>
<keyword evidence="5 11" id="KW-0863">Zinc-finger</keyword>
<dbReference type="FunFam" id="3.30.160.60:FF:000508">
    <property type="entry name" value="Myeloid zinc finger 1"/>
    <property type="match status" value="1"/>
</dbReference>
<dbReference type="OMA" id="ESECKVP"/>
<dbReference type="GO" id="GO:0005634">
    <property type="term" value="C:nucleus"/>
    <property type="evidence" value="ECO:0007669"/>
    <property type="project" value="UniProtKB-SubCell"/>
</dbReference>
<organism evidence="14 15">
    <name type="scientific">Nothobranchius furzeri</name>
    <name type="common">Turquoise killifish</name>
    <dbReference type="NCBI Taxonomy" id="105023"/>
    <lineage>
        <taxon>Eukaryota</taxon>
        <taxon>Metazoa</taxon>
        <taxon>Chordata</taxon>
        <taxon>Craniata</taxon>
        <taxon>Vertebrata</taxon>
        <taxon>Euteleostomi</taxon>
        <taxon>Actinopterygii</taxon>
        <taxon>Neopterygii</taxon>
        <taxon>Teleostei</taxon>
        <taxon>Neoteleostei</taxon>
        <taxon>Acanthomorphata</taxon>
        <taxon>Ovalentaria</taxon>
        <taxon>Atherinomorphae</taxon>
        <taxon>Cyprinodontiformes</taxon>
        <taxon>Nothobranchiidae</taxon>
        <taxon>Nothobranchius</taxon>
    </lineage>
</organism>
<sequence length="473" mass="53666">MSVSTKDIVLPHNIQQMVLIKEEAPEEWSPDAEQQDSEPLYIKEEEEEVCTSLEGEQLGVKVETDANTTTHFKSEGDEEKPVLSQVHHHHIEVGSHPTRGSDDQMIAETGREDCGGAESSRNIDLKTHRDCSNSSETDVSEDDEEDEEVNCPDSQLKHYSDLGHTSEDGDNDWRTTNSDTNMVTKSLKCSKCDKLFVNNQSFLKHLTSHSKLRSSNGVIRNKNCSRRKTNVDSPGKIFVAQKSFSCENCGKRFTQNANLKRHMRVHTGEKPFSCDICGQRFTQKTNLVTHKRIHTGQKPFSCVLCGHRFSHEANLVTHKRIHTGQKPFTCVVCGQRFTQKTTLDKHIRIHTGEKPFGCDVCGQHFSLKANLKMHMRIHTGEKPFGCDLCGQRFTQNTNLVTHKRIHTGQKPFACVVCGQSFSHKTNLVTHKRIHTGEKPFTCVECGQRFTQKTTLNKHMQIHTEDKLNLTLFM</sequence>
<feature type="domain" description="C2H2-type" evidence="13">
    <location>
        <begin position="244"/>
        <end position="271"/>
    </location>
</feature>
<evidence type="ECO:0000259" key="13">
    <source>
        <dbReference type="PROSITE" id="PS50157"/>
    </source>
</evidence>
<dbReference type="FunFam" id="3.30.160.60:FF:000912">
    <property type="entry name" value="Zinc finger protein 660"/>
    <property type="match status" value="1"/>
</dbReference>
<feature type="domain" description="C2H2-type" evidence="13">
    <location>
        <begin position="272"/>
        <end position="299"/>
    </location>
</feature>
<dbReference type="EMBL" id="JAAVVJ010000006">
    <property type="protein sequence ID" value="KAF7220752.1"/>
    <property type="molecule type" value="Genomic_DNA"/>
</dbReference>
<dbReference type="GO" id="GO:0003677">
    <property type="term" value="F:DNA binding"/>
    <property type="evidence" value="ECO:0007669"/>
    <property type="project" value="UniProtKB-KW"/>
</dbReference>
<comment type="similarity">
    <text evidence="2">Belongs to the krueppel C2H2-type zinc-finger protein family.</text>
</comment>
<dbReference type="Pfam" id="PF13465">
    <property type="entry name" value="zf-H2C2_2"/>
    <property type="match status" value="1"/>
</dbReference>
<accession>A0A9D2YHN5</accession>
<dbReference type="SMART" id="SM00355">
    <property type="entry name" value="ZnF_C2H2"/>
    <property type="match status" value="9"/>
</dbReference>
<keyword evidence="9" id="KW-0804">Transcription</keyword>
<dbReference type="PANTHER" id="PTHR24394:SF48">
    <property type="entry name" value="ZINC FINGER PROTEIN 771"/>
    <property type="match status" value="1"/>
</dbReference>
<feature type="region of interest" description="Disordered" evidence="12">
    <location>
        <begin position="111"/>
        <end position="177"/>
    </location>
</feature>
<dbReference type="OrthoDB" id="427030at2759"/>
<dbReference type="FunFam" id="3.30.160.60:FF:000322">
    <property type="entry name" value="GDNF-inducible zinc finger protein 1"/>
    <property type="match status" value="1"/>
</dbReference>
<evidence type="ECO:0000256" key="2">
    <source>
        <dbReference type="ARBA" id="ARBA00006991"/>
    </source>
</evidence>
<dbReference type="AlphaFoldDB" id="A0A9D2YHN5"/>
<protein>
    <submittedName>
        <fullName evidence="14">Transcript variant X2</fullName>
    </submittedName>
</protein>
<dbReference type="Proteomes" id="UP000822369">
    <property type="component" value="Chromosome 6"/>
</dbReference>
<keyword evidence="6" id="KW-0862">Zinc</keyword>
<evidence type="ECO:0000256" key="4">
    <source>
        <dbReference type="ARBA" id="ARBA00022737"/>
    </source>
</evidence>
<evidence type="ECO:0000256" key="3">
    <source>
        <dbReference type="ARBA" id="ARBA00022723"/>
    </source>
</evidence>
<evidence type="ECO:0000256" key="5">
    <source>
        <dbReference type="ARBA" id="ARBA00022771"/>
    </source>
</evidence>
<dbReference type="GO" id="GO:0000981">
    <property type="term" value="F:DNA-binding transcription factor activity, RNA polymerase II-specific"/>
    <property type="evidence" value="ECO:0007669"/>
    <property type="project" value="TreeGrafter"/>
</dbReference>
<dbReference type="PANTHER" id="PTHR24394">
    <property type="entry name" value="ZINC FINGER PROTEIN"/>
    <property type="match status" value="1"/>
</dbReference>
<keyword evidence="8" id="KW-0238">DNA-binding</keyword>
<feature type="compositionally biased region" description="Basic and acidic residues" evidence="12">
    <location>
        <begin position="155"/>
        <end position="173"/>
    </location>
</feature>
<dbReference type="SUPFAM" id="SSF57667">
    <property type="entry name" value="beta-beta-alpha zinc fingers"/>
    <property type="match status" value="5"/>
</dbReference>
<dbReference type="FunFam" id="3.30.160.60:FF:000446">
    <property type="entry name" value="Zinc finger protein"/>
    <property type="match status" value="1"/>
</dbReference>
<dbReference type="GO" id="GO:0008270">
    <property type="term" value="F:zinc ion binding"/>
    <property type="evidence" value="ECO:0007669"/>
    <property type="project" value="UniProtKB-KW"/>
</dbReference>
<evidence type="ECO:0000256" key="6">
    <source>
        <dbReference type="ARBA" id="ARBA00022833"/>
    </source>
</evidence>
<dbReference type="PROSITE" id="PS50157">
    <property type="entry name" value="ZINC_FINGER_C2H2_2"/>
    <property type="match status" value="9"/>
</dbReference>
<evidence type="ECO:0000256" key="11">
    <source>
        <dbReference type="PROSITE-ProRule" id="PRU00042"/>
    </source>
</evidence>
<evidence type="ECO:0000256" key="7">
    <source>
        <dbReference type="ARBA" id="ARBA00023015"/>
    </source>
</evidence>
<feature type="domain" description="C2H2-type" evidence="13">
    <location>
        <begin position="328"/>
        <end position="355"/>
    </location>
</feature>
<dbReference type="Gene3D" id="3.30.160.60">
    <property type="entry name" value="Classic Zinc Finger"/>
    <property type="match status" value="8"/>
</dbReference>
<evidence type="ECO:0000256" key="12">
    <source>
        <dbReference type="SAM" id="MobiDB-lite"/>
    </source>
</evidence>
<feature type="compositionally biased region" description="Basic and acidic residues" evidence="12">
    <location>
        <begin position="72"/>
        <end position="81"/>
    </location>
</feature>
<dbReference type="FunFam" id="3.30.160.60:FF:002716">
    <property type="entry name" value="Zinc finger protein 212"/>
    <property type="match status" value="1"/>
</dbReference>
<keyword evidence="3" id="KW-0479">Metal-binding</keyword>
<dbReference type="InterPro" id="IPR013087">
    <property type="entry name" value="Znf_C2H2_type"/>
</dbReference>
<feature type="domain" description="C2H2-type" evidence="13">
    <location>
        <begin position="440"/>
        <end position="467"/>
    </location>
</feature>
<feature type="domain" description="C2H2-type" evidence="13">
    <location>
        <begin position="412"/>
        <end position="439"/>
    </location>
</feature>
<comment type="caution">
    <text evidence="14">The sequence shown here is derived from an EMBL/GenBank/DDBJ whole genome shotgun (WGS) entry which is preliminary data.</text>
</comment>
<name>A0A9D2YHN5_NOTFU</name>
<feature type="region of interest" description="Disordered" evidence="12">
    <location>
        <begin position="63"/>
        <end position="85"/>
    </location>
</feature>
<evidence type="ECO:0000256" key="8">
    <source>
        <dbReference type="ARBA" id="ARBA00023125"/>
    </source>
</evidence>
<feature type="domain" description="C2H2-type" evidence="13">
    <location>
        <begin position="356"/>
        <end position="383"/>
    </location>
</feature>
<evidence type="ECO:0000313" key="15">
    <source>
        <dbReference type="Proteomes" id="UP000822369"/>
    </source>
</evidence>
<evidence type="ECO:0000313" key="14">
    <source>
        <dbReference type="EMBL" id="KAF7220752.1"/>
    </source>
</evidence>
<dbReference type="FunFam" id="3.30.160.60:FF:000290">
    <property type="entry name" value="Zinc finger protein 697 isoform X1"/>
    <property type="match status" value="1"/>
</dbReference>
<feature type="compositionally biased region" description="Acidic residues" evidence="12">
    <location>
        <begin position="138"/>
        <end position="150"/>
    </location>
</feature>
<dbReference type="GO" id="GO:0042802">
    <property type="term" value="F:identical protein binding"/>
    <property type="evidence" value="ECO:0007669"/>
    <property type="project" value="UniProtKB-ARBA"/>
</dbReference>
<keyword evidence="4" id="KW-0677">Repeat</keyword>
<gene>
    <name evidence="14" type="ORF">G4P62_003306</name>
</gene>
<evidence type="ECO:0000256" key="9">
    <source>
        <dbReference type="ARBA" id="ARBA00023163"/>
    </source>
</evidence>
<feature type="domain" description="C2H2-type" evidence="13">
    <location>
        <begin position="384"/>
        <end position="411"/>
    </location>
</feature>
<feature type="compositionally biased region" description="Basic and acidic residues" evidence="12">
    <location>
        <begin position="121"/>
        <end position="131"/>
    </location>
</feature>
<feature type="domain" description="C2H2-type" evidence="13">
    <location>
        <begin position="187"/>
        <end position="214"/>
    </location>
</feature>
<proteinExistence type="inferred from homology"/>
<reference evidence="14" key="1">
    <citation type="submission" date="2020-03" db="EMBL/GenBank/DDBJ databases">
        <title>Intra-Species Differences in Population Size shape Life History and Genome Evolution.</title>
        <authorList>
            <person name="Willemsen D."/>
            <person name="Cui R."/>
            <person name="Valenzano D.R."/>
        </authorList>
    </citation>
    <scope>NUCLEOTIDE SEQUENCE</scope>
    <source>
        <strain evidence="14">GRZ</strain>
        <tissue evidence="14">Whole</tissue>
    </source>
</reference>
<dbReference type="Pfam" id="PF00096">
    <property type="entry name" value="zf-C2H2"/>
    <property type="match status" value="6"/>
</dbReference>
<evidence type="ECO:0000256" key="1">
    <source>
        <dbReference type="ARBA" id="ARBA00004123"/>
    </source>
</evidence>
<dbReference type="PROSITE" id="PS00028">
    <property type="entry name" value="ZINC_FINGER_C2H2_1"/>
    <property type="match status" value="9"/>
</dbReference>
<dbReference type="InterPro" id="IPR036236">
    <property type="entry name" value="Znf_C2H2_sf"/>
</dbReference>